<organism evidence="2 3">
    <name type="scientific">Athelia psychrophila</name>
    <dbReference type="NCBI Taxonomy" id="1759441"/>
    <lineage>
        <taxon>Eukaryota</taxon>
        <taxon>Fungi</taxon>
        <taxon>Dikarya</taxon>
        <taxon>Basidiomycota</taxon>
        <taxon>Agaricomycotina</taxon>
        <taxon>Agaricomycetes</taxon>
        <taxon>Agaricomycetidae</taxon>
        <taxon>Atheliales</taxon>
        <taxon>Atheliaceae</taxon>
        <taxon>Athelia</taxon>
    </lineage>
</organism>
<gene>
    <name evidence="2" type="ORF">FIBSPDRAFT_281637</name>
</gene>
<evidence type="ECO:0000313" key="3">
    <source>
        <dbReference type="Proteomes" id="UP000076532"/>
    </source>
</evidence>
<protein>
    <submittedName>
        <fullName evidence="2">Uncharacterized protein</fullName>
    </submittedName>
</protein>
<dbReference type="Proteomes" id="UP000076532">
    <property type="component" value="Unassembled WGS sequence"/>
</dbReference>
<keyword evidence="3" id="KW-1185">Reference proteome</keyword>
<dbReference type="EMBL" id="KV417747">
    <property type="protein sequence ID" value="KZP07538.1"/>
    <property type="molecule type" value="Genomic_DNA"/>
</dbReference>
<evidence type="ECO:0000313" key="2">
    <source>
        <dbReference type="EMBL" id="KZP07538.1"/>
    </source>
</evidence>
<dbReference type="AlphaFoldDB" id="A0A167XT36"/>
<reference evidence="2 3" key="1">
    <citation type="journal article" date="2016" name="Mol. Biol. Evol.">
        <title>Comparative Genomics of Early-Diverging Mushroom-Forming Fungi Provides Insights into the Origins of Lignocellulose Decay Capabilities.</title>
        <authorList>
            <person name="Nagy L.G."/>
            <person name="Riley R."/>
            <person name="Tritt A."/>
            <person name="Adam C."/>
            <person name="Daum C."/>
            <person name="Floudas D."/>
            <person name="Sun H."/>
            <person name="Yadav J.S."/>
            <person name="Pangilinan J."/>
            <person name="Larsson K.H."/>
            <person name="Matsuura K."/>
            <person name="Barry K."/>
            <person name="Labutti K."/>
            <person name="Kuo R."/>
            <person name="Ohm R.A."/>
            <person name="Bhattacharya S.S."/>
            <person name="Shirouzu T."/>
            <person name="Yoshinaga Y."/>
            <person name="Martin F.M."/>
            <person name="Grigoriev I.V."/>
            <person name="Hibbett D.S."/>
        </authorList>
    </citation>
    <scope>NUCLEOTIDE SEQUENCE [LARGE SCALE GENOMIC DNA]</scope>
    <source>
        <strain evidence="2 3">CBS 109695</strain>
    </source>
</reference>
<proteinExistence type="predicted"/>
<sequence>MRVFYRALQPFLLYPTLLKIATDHDPLSIDISQYSPQTPQSQRHLVIQLDAPAAAFPFPSPSASFIPPPMPGAHEFAVKPPPASAKGKRGSRGDRAIASTLGAGAEWKEKKVVETPPCWVGPNIGG</sequence>
<evidence type="ECO:0000256" key="1">
    <source>
        <dbReference type="SAM" id="MobiDB-lite"/>
    </source>
</evidence>
<dbReference type="STRING" id="436010.A0A167XT36"/>
<name>A0A167XT36_9AGAM</name>
<accession>A0A167XT36</accession>
<feature type="region of interest" description="Disordered" evidence="1">
    <location>
        <begin position="69"/>
        <end position="94"/>
    </location>
</feature>